<organism evidence="8 9">
    <name type="scientific">Cordyceps fumosorosea (strain ARSEF 2679)</name>
    <name type="common">Isaria fumosorosea</name>
    <dbReference type="NCBI Taxonomy" id="1081104"/>
    <lineage>
        <taxon>Eukaryota</taxon>
        <taxon>Fungi</taxon>
        <taxon>Dikarya</taxon>
        <taxon>Ascomycota</taxon>
        <taxon>Pezizomycotina</taxon>
        <taxon>Sordariomycetes</taxon>
        <taxon>Hypocreomycetidae</taxon>
        <taxon>Hypocreales</taxon>
        <taxon>Cordycipitaceae</taxon>
        <taxon>Cordyceps</taxon>
    </lineage>
</organism>
<keyword evidence="3" id="KW-0539">Nucleus</keyword>
<dbReference type="Pfam" id="PF00076">
    <property type="entry name" value="RRM_1"/>
    <property type="match status" value="1"/>
</dbReference>
<dbReference type="GeneID" id="30017158"/>
<evidence type="ECO:0000256" key="5">
    <source>
        <dbReference type="PROSITE-ProRule" id="PRU00176"/>
    </source>
</evidence>
<comment type="subcellular location">
    <subcellularLocation>
        <location evidence="1">Nucleus</location>
    </subcellularLocation>
</comment>
<protein>
    <submittedName>
        <fullName evidence="8">U1 small nuclear ribonucleoprotein</fullName>
    </submittedName>
</protein>
<name>A0A168ELS5_CORFA</name>
<dbReference type="InterPro" id="IPR051183">
    <property type="entry name" value="U1_U11-U12_snRNP_70-35kDa"/>
</dbReference>
<dbReference type="STRING" id="1081104.A0A168ELS5"/>
<evidence type="ECO:0000256" key="3">
    <source>
        <dbReference type="ARBA" id="ARBA00023242"/>
    </source>
</evidence>
<dbReference type="GO" id="GO:0071004">
    <property type="term" value="C:U2-type prespliceosome"/>
    <property type="evidence" value="ECO:0007669"/>
    <property type="project" value="TreeGrafter"/>
</dbReference>
<feature type="region of interest" description="Disordered" evidence="6">
    <location>
        <begin position="196"/>
        <end position="393"/>
    </location>
</feature>
<dbReference type="CDD" id="cd12236">
    <property type="entry name" value="RRM_snRNP70"/>
    <property type="match status" value="1"/>
</dbReference>
<gene>
    <name evidence="8" type="ORF">ISF_00866</name>
</gene>
<dbReference type="GO" id="GO:0000398">
    <property type="term" value="P:mRNA splicing, via spliceosome"/>
    <property type="evidence" value="ECO:0007669"/>
    <property type="project" value="TreeGrafter"/>
</dbReference>
<proteinExistence type="predicted"/>
<dbReference type="GO" id="GO:0005685">
    <property type="term" value="C:U1 snRNP"/>
    <property type="evidence" value="ECO:0007669"/>
    <property type="project" value="TreeGrafter"/>
</dbReference>
<keyword evidence="4 8" id="KW-0687">Ribonucleoprotein</keyword>
<dbReference type="GO" id="GO:0071011">
    <property type="term" value="C:precatalytic spliceosome"/>
    <property type="evidence" value="ECO:0007669"/>
    <property type="project" value="TreeGrafter"/>
</dbReference>
<evidence type="ECO:0000313" key="8">
    <source>
        <dbReference type="EMBL" id="OAA73965.1"/>
    </source>
</evidence>
<dbReference type="SUPFAM" id="SSF54928">
    <property type="entry name" value="RNA-binding domain, RBD"/>
    <property type="match status" value="1"/>
</dbReference>
<evidence type="ECO:0000256" key="2">
    <source>
        <dbReference type="ARBA" id="ARBA00022884"/>
    </source>
</evidence>
<evidence type="ECO:0000256" key="1">
    <source>
        <dbReference type="ARBA" id="ARBA00004123"/>
    </source>
</evidence>
<comment type="caution">
    <text evidence="8">The sequence shown here is derived from an EMBL/GenBank/DDBJ whole genome shotgun (WGS) entry which is preliminary data.</text>
</comment>
<dbReference type="Proteomes" id="UP000076744">
    <property type="component" value="Unassembled WGS sequence"/>
</dbReference>
<dbReference type="InterPro" id="IPR034143">
    <property type="entry name" value="snRNP70_RRM"/>
</dbReference>
<feature type="compositionally biased region" description="Gly residues" evidence="6">
    <location>
        <begin position="217"/>
        <end position="254"/>
    </location>
</feature>
<feature type="compositionally biased region" description="Basic and acidic residues" evidence="6">
    <location>
        <begin position="288"/>
        <end position="343"/>
    </location>
</feature>
<dbReference type="InterPro" id="IPR012677">
    <property type="entry name" value="Nucleotide-bd_a/b_plait_sf"/>
</dbReference>
<keyword evidence="2 5" id="KW-0694">RNA-binding</keyword>
<accession>A0A168ELS5</accession>
<dbReference type="GO" id="GO:0030619">
    <property type="term" value="F:U1 snRNA binding"/>
    <property type="evidence" value="ECO:0007669"/>
    <property type="project" value="InterPro"/>
</dbReference>
<dbReference type="PANTHER" id="PTHR13952">
    <property type="entry name" value="U1 SMALL NUCLEAR RIBONUCLEOPROTEIN 70 KD"/>
    <property type="match status" value="1"/>
</dbReference>
<evidence type="ECO:0000313" key="9">
    <source>
        <dbReference type="Proteomes" id="UP000076744"/>
    </source>
</evidence>
<dbReference type="SMART" id="SM00360">
    <property type="entry name" value="RRM"/>
    <property type="match status" value="1"/>
</dbReference>
<dbReference type="PROSITE" id="PS50102">
    <property type="entry name" value="RRM"/>
    <property type="match status" value="1"/>
</dbReference>
<dbReference type="EMBL" id="AZHB01000001">
    <property type="protein sequence ID" value="OAA73965.1"/>
    <property type="molecule type" value="Genomic_DNA"/>
</dbReference>
<keyword evidence="9" id="KW-1185">Reference proteome</keyword>
<sequence>MTDKLPPNLLALFAPRPPLRWVEPPDHAPEKRKTAHIDGLAAFLPDLEAYKENDTSVPTESWLEARDRKKLEKKEAAEELSANAPKYYKPNEDPLIRGDAFKTLIVARLSYEADERDLEREFGRFGPIERTRIVVDTHAAEKGNKKKKPHRGYAFVVFEREKDMRAALDACDGIRIKDRRIKVDVERGRTVKGWKPRRLGGGLGGRGYTKALPARPGGPGGFGGGFRGGRGGFEGGRGRGGFRGGFGGRGGGFRGGDRDFGGPRGDRGDRGDRNGFAPRDAPSGPGGFDRRNGDRDRGFDRGSRYDDRRGDRDRDRNRDRDHHDRGDRPPRDGGRFGDRDGGRRTGSNNEPIGRRDGGFRERDRDFDRPRDEDNRKRGYDGGGYEDPRKIRRY</sequence>
<evidence type="ECO:0000259" key="7">
    <source>
        <dbReference type="PROSITE" id="PS50102"/>
    </source>
</evidence>
<reference evidence="8 9" key="1">
    <citation type="journal article" date="2016" name="Genome Biol. Evol.">
        <title>Divergent and convergent evolution of fungal pathogenicity.</title>
        <authorList>
            <person name="Shang Y."/>
            <person name="Xiao G."/>
            <person name="Zheng P."/>
            <person name="Cen K."/>
            <person name="Zhan S."/>
            <person name="Wang C."/>
        </authorList>
    </citation>
    <scope>NUCLEOTIDE SEQUENCE [LARGE SCALE GENOMIC DNA]</scope>
    <source>
        <strain evidence="8 9">ARSEF 2679</strain>
    </source>
</reference>
<dbReference type="AlphaFoldDB" id="A0A168ELS5"/>
<dbReference type="PANTHER" id="PTHR13952:SF5">
    <property type="entry name" value="U1 SMALL NUCLEAR RIBONUCLEOPROTEIN 70 KDA"/>
    <property type="match status" value="1"/>
</dbReference>
<feature type="compositionally biased region" description="Basic and acidic residues" evidence="6">
    <location>
        <begin position="352"/>
        <end position="379"/>
    </location>
</feature>
<dbReference type="FunFam" id="3.30.70.330:FF:000298">
    <property type="entry name" value="U1 small nuclear ribonucleoprotein 70 kDa"/>
    <property type="match status" value="1"/>
</dbReference>
<feature type="compositionally biased region" description="Basic and acidic residues" evidence="6">
    <location>
        <begin position="255"/>
        <end position="273"/>
    </location>
</feature>
<feature type="domain" description="RRM" evidence="7">
    <location>
        <begin position="102"/>
        <end position="188"/>
    </location>
</feature>
<dbReference type="RefSeq" id="XP_018708923.1">
    <property type="nucleotide sequence ID" value="XM_018844473.1"/>
</dbReference>
<dbReference type="InterPro" id="IPR000504">
    <property type="entry name" value="RRM_dom"/>
</dbReference>
<dbReference type="InterPro" id="IPR035979">
    <property type="entry name" value="RBD_domain_sf"/>
</dbReference>
<dbReference type="InterPro" id="IPR022023">
    <property type="entry name" value="U1snRNP70_N"/>
</dbReference>
<dbReference type="Pfam" id="PF12220">
    <property type="entry name" value="U1snRNP70_N"/>
    <property type="match status" value="1"/>
</dbReference>
<dbReference type="Gene3D" id="3.30.70.330">
    <property type="match status" value="1"/>
</dbReference>
<evidence type="ECO:0000256" key="4">
    <source>
        <dbReference type="ARBA" id="ARBA00023274"/>
    </source>
</evidence>
<dbReference type="OrthoDB" id="4207594at2759"/>
<dbReference type="GO" id="GO:0003729">
    <property type="term" value="F:mRNA binding"/>
    <property type="evidence" value="ECO:0007669"/>
    <property type="project" value="TreeGrafter"/>
</dbReference>
<evidence type="ECO:0000256" key="6">
    <source>
        <dbReference type="SAM" id="MobiDB-lite"/>
    </source>
</evidence>